<dbReference type="EMBL" id="UOEQ01000425">
    <property type="protein sequence ID" value="VAW22654.1"/>
    <property type="molecule type" value="Genomic_DNA"/>
</dbReference>
<name>A0A3B0UR86_9ZZZZ</name>
<dbReference type="AlphaFoldDB" id="A0A3B0UR86"/>
<sequence length="49" mass="5064">MFAGSALFICLAARLASPVTLKKLLAKLSLRQRAALAAALVPLGTPLES</sequence>
<proteinExistence type="predicted"/>
<reference evidence="1" key="1">
    <citation type="submission" date="2018-06" db="EMBL/GenBank/DDBJ databases">
        <authorList>
            <person name="Zhirakovskaya E."/>
        </authorList>
    </citation>
    <scope>NUCLEOTIDE SEQUENCE</scope>
</reference>
<protein>
    <submittedName>
        <fullName evidence="1">Uncharacterized protein</fullName>
    </submittedName>
</protein>
<organism evidence="1">
    <name type="scientific">hydrothermal vent metagenome</name>
    <dbReference type="NCBI Taxonomy" id="652676"/>
    <lineage>
        <taxon>unclassified sequences</taxon>
        <taxon>metagenomes</taxon>
        <taxon>ecological metagenomes</taxon>
    </lineage>
</organism>
<accession>A0A3B0UR86</accession>
<gene>
    <name evidence="1" type="ORF">MNBD_ALPHA11-2333</name>
</gene>
<evidence type="ECO:0000313" key="1">
    <source>
        <dbReference type="EMBL" id="VAW22654.1"/>
    </source>
</evidence>